<dbReference type="SUPFAM" id="SSF46689">
    <property type="entry name" value="Homeodomain-like"/>
    <property type="match status" value="2"/>
</dbReference>
<keyword evidence="3" id="KW-0804">Transcription</keyword>
<gene>
    <name evidence="5" type="primary">rhaS_16</name>
    <name evidence="5" type="ORF">FLA105534_04328</name>
</gene>
<dbReference type="PANTHER" id="PTHR43280:SF2">
    <property type="entry name" value="HTH-TYPE TRANSCRIPTIONAL REGULATOR EXSA"/>
    <property type="match status" value="1"/>
</dbReference>
<dbReference type="GO" id="GO:0043565">
    <property type="term" value="F:sequence-specific DNA binding"/>
    <property type="evidence" value="ECO:0007669"/>
    <property type="project" value="InterPro"/>
</dbReference>
<dbReference type="PROSITE" id="PS00041">
    <property type="entry name" value="HTH_ARAC_FAMILY_1"/>
    <property type="match status" value="1"/>
</dbReference>
<dbReference type="Pfam" id="PF02311">
    <property type="entry name" value="AraC_binding"/>
    <property type="match status" value="1"/>
</dbReference>
<accession>A0A6J4GVR7</accession>
<organism evidence="5 6">
    <name type="scientific">Flavobacterium bizetiae</name>
    <dbReference type="NCBI Taxonomy" id="2704140"/>
    <lineage>
        <taxon>Bacteria</taxon>
        <taxon>Pseudomonadati</taxon>
        <taxon>Bacteroidota</taxon>
        <taxon>Flavobacteriia</taxon>
        <taxon>Flavobacteriales</taxon>
        <taxon>Flavobacteriaceae</taxon>
        <taxon>Flavobacterium</taxon>
    </lineage>
</organism>
<dbReference type="InterPro" id="IPR018060">
    <property type="entry name" value="HTH_AraC"/>
</dbReference>
<evidence type="ECO:0000256" key="1">
    <source>
        <dbReference type="ARBA" id="ARBA00023015"/>
    </source>
</evidence>
<dbReference type="PROSITE" id="PS01124">
    <property type="entry name" value="HTH_ARAC_FAMILY_2"/>
    <property type="match status" value="1"/>
</dbReference>
<dbReference type="InterPro" id="IPR009057">
    <property type="entry name" value="Homeodomain-like_sf"/>
</dbReference>
<evidence type="ECO:0000313" key="6">
    <source>
        <dbReference type="Proteomes" id="UP000479938"/>
    </source>
</evidence>
<dbReference type="GO" id="GO:0003700">
    <property type="term" value="F:DNA-binding transcription factor activity"/>
    <property type="evidence" value="ECO:0007669"/>
    <property type="project" value="InterPro"/>
</dbReference>
<dbReference type="SMART" id="SM00342">
    <property type="entry name" value="HTH_ARAC"/>
    <property type="match status" value="1"/>
</dbReference>
<dbReference type="InterPro" id="IPR014710">
    <property type="entry name" value="RmlC-like_jellyroll"/>
</dbReference>
<dbReference type="InterPro" id="IPR037923">
    <property type="entry name" value="HTH-like"/>
</dbReference>
<dbReference type="EMBL" id="CADCSU010000166">
    <property type="protein sequence ID" value="CAA9202926.1"/>
    <property type="molecule type" value="Genomic_DNA"/>
</dbReference>
<name>A0A6J4GVR7_9FLAO</name>
<dbReference type="InterPro" id="IPR003313">
    <property type="entry name" value="AraC-bd"/>
</dbReference>
<sequence>MIKDHLREPFELVLKEFMDVCPRGRHSHTFFELIYIVSGTGKQCINDAECDYLPGNLFLVAPNDSHIFKIETTSQFFFIRFNNIFVQSSKQEKELVKQLELILQNARHEPGSILKNKDDQQAVKHLMDMLIREHLHSDLYHKELVAQLVNTLLVFIARNISSVFPENIDQSSEEKVVRILQHIQSNIYYPEQLKVETISKSFGISTTYLGRYFKKHTGESLQQYILNYKLKLIENRLLQSNMRIKEIADEFGFTDKSHLNKFFRKSKGISLMSYRTNGKIKETH</sequence>
<dbReference type="InterPro" id="IPR018062">
    <property type="entry name" value="HTH_AraC-typ_CS"/>
</dbReference>
<dbReference type="PANTHER" id="PTHR43280">
    <property type="entry name" value="ARAC-FAMILY TRANSCRIPTIONAL REGULATOR"/>
    <property type="match status" value="1"/>
</dbReference>
<evidence type="ECO:0000256" key="2">
    <source>
        <dbReference type="ARBA" id="ARBA00023125"/>
    </source>
</evidence>
<dbReference type="Pfam" id="PF12833">
    <property type="entry name" value="HTH_18"/>
    <property type="match status" value="1"/>
</dbReference>
<feature type="domain" description="HTH araC/xylS-type" evidence="4">
    <location>
        <begin position="177"/>
        <end position="277"/>
    </location>
</feature>
<evidence type="ECO:0000313" key="5">
    <source>
        <dbReference type="EMBL" id="CAA9202926.1"/>
    </source>
</evidence>
<evidence type="ECO:0000259" key="4">
    <source>
        <dbReference type="PROSITE" id="PS01124"/>
    </source>
</evidence>
<dbReference type="SUPFAM" id="SSF51215">
    <property type="entry name" value="Regulatory protein AraC"/>
    <property type="match status" value="1"/>
</dbReference>
<protein>
    <submittedName>
        <fullName evidence="5">HTH-type transcriptional activator RhaS</fullName>
    </submittedName>
</protein>
<evidence type="ECO:0000256" key="3">
    <source>
        <dbReference type="ARBA" id="ARBA00023163"/>
    </source>
</evidence>
<keyword evidence="2" id="KW-0238">DNA-binding</keyword>
<keyword evidence="1" id="KW-0805">Transcription regulation</keyword>
<reference evidence="5 6" key="1">
    <citation type="submission" date="2020-02" db="EMBL/GenBank/DDBJ databases">
        <authorList>
            <person name="Criscuolo A."/>
        </authorList>
    </citation>
    <scope>NUCLEOTIDE SEQUENCE [LARGE SCALE GENOMIC DNA]</scope>
    <source>
        <strain evidence="5">CIP105534</strain>
    </source>
</reference>
<dbReference type="AlphaFoldDB" id="A0A6J4GVR7"/>
<dbReference type="Proteomes" id="UP000479938">
    <property type="component" value="Unassembled WGS sequence"/>
</dbReference>
<dbReference type="RefSeq" id="WP_173972836.1">
    <property type="nucleotide sequence ID" value="NZ_CADCSU010000166.1"/>
</dbReference>
<proteinExistence type="predicted"/>
<keyword evidence="6" id="KW-1185">Reference proteome</keyword>
<dbReference type="Gene3D" id="1.10.10.60">
    <property type="entry name" value="Homeodomain-like"/>
    <property type="match status" value="2"/>
</dbReference>
<dbReference type="Gene3D" id="2.60.120.10">
    <property type="entry name" value="Jelly Rolls"/>
    <property type="match status" value="1"/>
</dbReference>